<dbReference type="InterPro" id="IPR011051">
    <property type="entry name" value="RmlC_Cupin_sf"/>
</dbReference>
<evidence type="ECO:0000259" key="4">
    <source>
        <dbReference type="PROSITE" id="PS01124"/>
    </source>
</evidence>
<evidence type="ECO:0000256" key="3">
    <source>
        <dbReference type="ARBA" id="ARBA00023163"/>
    </source>
</evidence>
<name>A0ABW1SFK8_9LACO</name>
<reference evidence="6" key="1">
    <citation type="journal article" date="2019" name="Int. J. Syst. Evol. Microbiol.">
        <title>The Global Catalogue of Microorganisms (GCM) 10K type strain sequencing project: providing services to taxonomists for standard genome sequencing and annotation.</title>
        <authorList>
            <consortium name="The Broad Institute Genomics Platform"/>
            <consortium name="The Broad Institute Genome Sequencing Center for Infectious Disease"/>
            <person name="Wu L."/>
            <person name="Ma J."/>
        </authorList>
    </citation>
    <scope>NUCLEOTIDE SEQUENCE [LARGE SCALE GENOMIC DNA]</scope>
    <source>
        <strain evidence="6">CCM 8930</strain>
    </source>
</reference>
<feature type="domain" description="HTH araC/xylS-type" evidence="4">
    <location>
        <begin position="222"/>
        <end position="319"/>
    </location>
</feature>
<keyword evidence="6" id="KW-1185">Reference proteome</keyword>
<keyword evidence="2" id="KW-0238">DNA-binding</keyword>
<comment type="caution">
    <text evidence="5">The sequence shown here is derived from an EMBL/GenBank/DDBJ whole genome shotgun (WGS) entry which is preliminary data.</text>
</comment>
<dbReference type="SUPFAM" id="SSF51182">
    <property type="entry name" value="RmlC-like cupins"/>
    <property type="match status" value="1"/>
</dbReference>
<keyword evidence="1" id="KW-0805">Transcription regulation</keyword>
<protein>
    <submittedName>
        <fullName evidence="5">Helix-turn-helix domain-containing protein</fullName>
    </submittedName>
</protein>
<dbReference type="RefSeq" id="WP_137616116.1">
    <property type="nucleotide sequence ID" value="NZ_BJDI01000007.1"/>
</dbReference>
<dbReference type="Pfam" id="PF02311">
    <property type="entry name" value="AraC_binding"/>
    <property type="match status" value="1"/>
</dbReference>
<organism evidence="5 6">
    <name type="scientific">Lactiplantibacillus nangangensis</name>
    <dbReference type="NCBI Taxonomy" id="2559917"/>
    <lineage>
        <taxon>Bacteria</taxon>
        <taxon>Bacillati</taxon>
        <taxon>Bacillota</taxon>
        <taxon>Bacilli</taxon>
        <taxon>Lactobacillales</taxon>
        <taxon>Lactobacillaceae</taxon>
        <taxon>Lactiplantibacillus</taxon>
    </lineage>
</organism>
<dbReference type="InterPro" id="IPR009057">
    <property type="entry name" value="Homeodomain-like_sf"/>
</dbReference>
<dbReference type="PROSITE" id="PS00041">
    <property type="entry name" value="HTH_ARAC_FAMILY_1"/>
    <property type="match status" value="1"/>
</dbReference>
<dbReference type="InterPro" id="IPR003313">
    <property type="entry name" value="AraC-bd"/>
</dbReference>
<dbReference type="PROSITE" id="PS01124">
    <property type="entry name" value="HTH_ARAC_FAMILY_2"/>
    <property type="match status" value="1"/>
</dbReference>
<accession>A0ABW1SFK8</accession>
<sequence length="329" mass="38007">MSDKQFTRLDSPSKTPYPKIATKAPLSLFYKRRTGDKVLYTMIQNGQLKTFEAEDYRQLHQDYDFELMIVLKGQLSCELESHDFRFKTGEGCLLNPQITHTEALADGCMVMFINLSPTLLTELLPASDSTGPIFSFLKHNVQLANNWQRSYLEFTKSLPYDNNQMFHIVLDALQQEVATQKVGAVYFQHGLVLRLLTALEDANRFTTTTTALDLSKEAYLVNRVVHLIEGHFGDISRKTIEAELHYNAEYLNRLLKQQTGKTITAYAKSVRIKKAEQLLINTDLKIQEIADRLGFSSETYFYHYFKKQTQLAPNQYRLKFERLNPTESY</sequence>
<dbReference type="PANTHER" id="PTHR43280:SF28">
    <property type="entry name" value="HTH-TYPE TRANSCRIPTIONAL ACTIVATOR RHAS"/>
    <property type="match status" value="1"/>
</dbReference>
<dbReference type="PRINTS" id="PR00032">
    <property type="entry name" value="HTHARAC"/>
</dbReference>
<evidence type="ECO:0000313" key="5">
    <source>
        <dbReference type="EMBL" id="MFC6200342.1"/>
    </source>
</evidence>
<dbReference type="SMART" id="SM00342">
    <property type="entry name" value="HTH_ARAC"/>
    <property type="match status" value="1"/>
</dbReference>
<gene>
    <name evidence="5" type="ORF">ACFP1L_00360</name>
</gene>
<dbReference type="InterPro" id="IPR018060">
    <property type="entry name" value="HTH_AraC"/>
</dbReference>
<dbReference type="SUPFAM" id="SSF46689">
    <property type="entry name" value="Homeodomain-like"/>
    <property type="match status" value="1"/>
</dbReference>
<dbReference type="PANTHER" id="PTHR43280">
    <property type="entry name" value="ARAC-FAMILY TRANSCRIPTIONAL REGULATOR"/>
    <property type="match status" value="1"/>
</dbReference>
<dbReference type="InterPro" id="IPR020449">
    <property type="entry name" value="Tscrpt_reg_AraC-type_HTH"/>
</dbReference>
<evidence type="ECO:0000256" key="2">
    <source>
        <dbReference type="ARBA" id="ARBA00023125"/>
    </source>
</evidence>
<dbReference type="EMBL" id="JBHSSE010000002">
    <property type="protein sequence ID" value="MFC6200342.1"/>
    <property type="molecule type" value="Genomic_DNA"/>
</dbReference>
<evidence type="ECO:0000256" key="1">
    <source>
        <dbReference type="ARBA" id="ARBA00023015"/>
    </source>
</evidence>
<evidence type="ECO:0000313" key="6">
    <source>
        <dbReference type="Proteomes" id="UP001596171"/>
    </source>
</evidence>
<proteinExistence type="predicted"/>
<dbReference type="Gene3D" id="1.10.10.60">
    <property type="entry name" value="Homeodomain-like"/>
    <property type="match status" value="2"/>
</dbReference>
<dbReference type="Proteomes" id="UP001596171">
    <property type="component" value="Unassembled WGS sequence"/>
</dbReference>
<keyword evidence="3" id="KW-0804">Transcription</keyword>
<dbReference type="InterPro" id="IPR018062">
    <property type="entry name" value="HTH_AraC-typ_CS"/>
</dbReference>
<dbReference type="Pfam" id="PF12833">
    <property type="entry name" value="HTH_18"/>
    <property type="match status" value="1"/>
</dbReference>